<feature type="compositionally biased region" description="Polar residues" evidence="1">
    <location>
        <begin position="21"/>
        <end position="35"/>
    </location>
</feature>
<protein>
    <submittedName>
        <fullName evidence="2">Uncharacterized protein</fullName>
    </submittedName>
</protein>
<dbReference type="EMBL" id="JACGWJ010000007">
    <property type="protein sequence ID" value="KAL0409688.1"/>
    <property type="molecule type" value="Genomic_DNA"/>
</dbReference>
<proteinExistence type="predicted"/>
<evidence type="ECO:0000313" key="2">
    <source>
        <dbReference type="EMBL" id="KAL0409688.1"/>
    </source>
</evidence>
<sequence length="59" mass="6645">MGENNPGDDPSEATSRRADSRSTGSSNGRRQSLRQMATAFRRLIDEEEEKPLPLGRKRE</sequence>
<dbReference type="AlphaFoldDB" id="A0AAW2TYT6"/>
<comment type="caution">
    <text evidence="2">The sequence shown here is derived from an EMBL/GenBank/DDBJ whole genome shotgun (WGS) entry which is preliminary data.</text>
</comment>
<organism evidence="2">
    <name type="scientific">Sesamum radiatum</name>
    <name type="common">Black benniseed</name>
    <dbReference type="NCBI Taxonomy" id="300843"/>
    <lineage>
        <taxon>Eukaryota</taxon>
        <taxon>Viridiplantae</taxon>
        <taxon>Streptophyta</taxon>
        <taxon>Embryophyta</taxon>
        <taxon>Tracheophyta</taxon>
        <taxon>Spermatophyta</taxon>
        <taxon>Magnoliopsida</taxon>
        <taxon>eudicotyledons</taxon>
        <taxon>Gunneridae</taxon>
        <taxon>Pentapetalae</taxon>
        <taxon>asterids</taxon>
        <taxon>lamiids</taxon>
        <taxon>Lamiales</taxon>
        <taxon>Pedaliaceae</taxon>
        <taxon>Sesamum</taxon>
    </lineage>
</organism>
<reference evidence="2" key="2">
    <citation type="journal article" date="2024" name="Plant">
        <title>Genomic evolution and insights into agronomic trait innovations of Sesamum species.</title>
        <authorList>
            <person name="Miao H."/>
            <person name="Wang L."/>
            <person name="Qu L."/>
            <person name="Liu H."/>
            <person name="Sun Y."/>
            <person name="Le M."/>
            <person name="Wang Q."/>
            <person name="Wei S."/>
            <person name="Zheng Y."/>
            <person name="Lin W."/>
            <person name="Duan Y."/>
            <person name="Cao H."/>
            <person name="Xiong S."/>
            <person name="Wang X."/>
            <person name="Wei L."/>
            <person name="Li C."/>
            <person name="Ma Q."/>
            <person name="Ju M."/>
            <person name="Zhao R."/>
            <person name="Li G."/>
            <person name="Mu C."/>
            <person name="Tian Q."/>
            <person name="Mei H."/>
            <person name="Zhang T."/>
            <person name="Gao T."/>
            <person name="Zhang H."/>
        </authorList>
    </citation>
    <scope>NUCLEOTIDE SEQUENCE</scope>
    <source>
        <strain evidence="2">G02</strain>
    </source>
</reference>
<gene>
    <name evidence="2" type="ORF">Sradi_1903200</name>
</gene>
<feature type="region of interest" description="Disordered" evidence="1">
    <location>
        <begin position="1"/>
        <end position="59"/>
    </location>
</feature>
<name>A0AAW2TYT6_SESRA</name>
<accession>A0AAW2TYT6</accession>
<evidence type="ECO:0000256" key="1">
    <source>
        <dbReference type="SAM" id="MobiDB-lite"/>
    </source>
</evidence>
<reference evidence="2" key="1">
    <citation type="submission" date="2020-06" db="EMBL/GenBank/DDBJ databases">
        <authorList>
            <person name="Li T."/>
            <person name="Hu X."/>
            <person name="Zhang T."/>
            <person name="Song X."/>
            <person name="Zhang H."/>
            <person name="Dai N."/>
            <person name="Sheng W."/>
            <person name="Hou X."/>
            <person name="Wei L."/>
        </authorList>
    </citation>
    <scope>NUCLEOTIDE SEQUENCE</scope>
    <source>
        <strain evidence="2">G02</strain>
        <tissue evidence="2">Leaf</tissue>
    </source>
</reference>